<dbReference type="Proteomes" id="UP001301769">
    <property type="component" value="Unassembled WGS sequence"/>
</dbReference>
<evidence type="ECO:0000313" key="2">
    <source>
        <dbReference type="Proteomes" id="UP001301769"/>
    </source>
</evidence>
<comment type="caution">
    <text evidence="1">The sequence shown here is derived from an EMBL/GenBank/DDBJ whole genome shotgun (WGS) entry which is preliminary data.</text>
</comment>
<accession>A0AAN6Y8S6</accession>
<evidence type="ECO:0000313" key="1">
    <source>
        <dbReference type="EMBL" id="KAK4212177.1"/>
    </source>
</evidence>
<protein>
    <submittedName>
        <fullName evidence="1">Uncharacterized protein</fullName>
    </submittedName>
</protein>
<sequence length="467" mass="52425">MKTLQTLPFDIAFEIASSAESLTDLESLICVSRPCYNAFSTHRNSIISSVLLNELGPTNYRELLAIAHIPAGVSTMGLHGEVRRASRRDLKIDTNNKTDEACLIAVLEPYLEHYFSTRPFEDLRDAGSISQILQVYKTMRRLTDRYFAHTSKLLMGIWTLSNGNMLDFNTGKAIRAPLSRAETARLQRAFLRYELYCRLFPYEEAQSEFTESSISGESQFDLFIRRLKPWEVEELSSIHRFFFNLAADYMADLEDQFVESFLAAGTPGLTGKWSRKRTWDAANSDAPAQLPSFVPPPCSGNSRSLRGTGVANMGKGWYNCASEKKPEERMVPFYAPELHGLDFFDQFCQSFEMADFANQLASLGLEFFSSLIDASTPKERRDKLRSLGMRHFTIFGKREFLPQALPIPLKARRAVASQNGERAVIRKKVSAATTTGKILHGLTLDIANFSARSASPRGLRAGTAVTE</sequence>
<reference evidence="1" key="1">
    <citation type="journal article" date="2023" name="Mol. Phylogenet. Evol.">
        <title>Genome-scale phylogeny and comparative genomics of the fungal order Sordariales.</title>
        <authorList>
            <person name="Hensen N."/>
            <person name="Bonometti L."/>
            <person name="Westerberg I."/>
            <person name="Brannstrom I.O."/>
            <person name="Guillou S."/>
            <person name="Cros-Aarteil S."/>
            <person name="Calhoun S."/>
            <person name="Haridas S."/>
            <person name="Kuo A."/>
            <person name="Mondo S."/>
            <person name="Pangilinan J."/>
            <person name="Riley R."/>
            <person name="LaButti K."/>
            <person name="Andreopoulos B."/>
            <person name="Lipzen A."/>
            <person name="Chen C."/>
            <person name="Yan M."/>
            <person name="Daum C."/>
            <person name="Ng V."/>
            <person name="Clum A."/>
            <person name="Steindorff A."/>
            <person name="Ohm R.A."/>
            <person name="Martin F."/>
            <person name="Silar P."/>
            <person name="Natvig D.O."/>
            <person name="Lalanne C."/>
            <person name="Gautier V."/>
            <person name="Ament-Velasquez S.L."/>
            <person name="Kruys A."/>
            <person name="Hutchinson M.I."/>
            <person name="Powell A.J."/>
            <person name="Barry K."/>
            <person name="Miller A.N."/>
            <person name="Grigoriev I.V."/>
            <person name="Debuchy R."/>
            <person name="Gladieux P."/>
            <person name="Hiltunen Thoren M."/>
            <person name="Johannesson H."/>
        </authorList>
    </citation>
    <scope>NUCLEOTIDE SEQUENCE</scope>
    <source>
        <strain evidence="1">PSN293</strain>
    </source>
</reference>
<gene>
    <name evidence="1" type="ORF">QBC37DRAFT_197939</name>
</gene>
<keyword evidence="2" id="KW-1185">Reference proteome</keyword>
<organism evidence="1 2">
    <name type="scientific">Rhypophila decipiens</name>
    <dbReference type="NCBI Taxonomy" id="261697"/>
    <lineage>
        <taxon>Eukaryota</taxon>
        <taxon>Fungi</taxon>
        <taxon>Dikarya</taxon>
        <taxon>Ascomycota</taxon>
        <taxon>Pezizomycotina</taxon>
        <taxon>Sordariomycetes</taxon>
        <taxon>Sordariomycetidae</taxon>
        <taxon>Sordariales</taxon>
        <taxon>Naviculisporaceae</taxon>
        <taxon>Rhypophila</taxon>
    </lineage>
</organism>
<reference evidence="1" key="2">
    <citation type="submission" date="2023-05" db="EMBL/GenBank/DDBJ databases">
        <authorList>
            <consortium name="Lawrence Berkeley National Laboratory"/>
            <person name="Steindorff A."/>
            <person name="Hensen N."/>
            <person name="Bonometti L."/>
            <person name="Westerberg I."/>
            <person name="Brannstrom I.O."/>
            <person name="Guillou S."/>
            <person name="Cros-Aarteil S."/>
            <person name="Calhoun S."/>
            <person name="Haridas S."/>
            <person name="Kuo A."/>
            <person name="Mondo S."/>
            <person name="Pangilinan J."/>
            <person name="Riley R."/>
            <person name="Labutti K."/>
            <person name="Andreopoulos B."/>
            <person name="Lipzen A."/>
            <person name="Chen C."/>
            <person name="Yanf M."/>
            <person name="Daum C."/>
            <person name="Ng V."/>
            <person name="Clum A."/>
            <person name="Ohm R."/>
            <person name="Martin F."/>
            <person name="Silar P."/>
            <person name="Natvig D."/>
            <person name="Lalanne C."/>
            <person name="Gautier V."/>
            <person name="Ament-Velasquez S.L."/>
            <person name="Kruys A."/>
            <person name="Hutchinson M.I."/>
            <person name="Powell A.J."/>
            <person name="Barry K."/>
            <person name="Miller A.N."/>
            <person name="Grigoriev I.V."/>
            <person name="Debuchy R."/>
            <person name="Gladieux P."/>
            <person name="Thoren M.H."/>
            <person name="Johannesson H."/>
        </authorList>
    </citation>
    <scope>NUCLEOTIDE SEQUENCE</scope>
    <source>
        <strain evidence="1">PSN293</strain>
    </source>
</reference>
<dbReference type="AlphaFoldDB" id="A0AAN6Y8S6"/>
<dbReference type="EMBL" id="MU858133">
    <property type="protein sequence ID" value="KAK4212177.1"/>
    <property type="molecule type" value="Genomic_DNA"/>
</dbReference>
<proteinExistence type="predicted"/>
<name>A0AAN6Y8S6_9PEZI</name>